<keyword evidence="2" id="KW-1003">Cell membrane</keyword>
<reference evidence="7" key="1">
    <citation type="submission" date="2020-05" db="EMBL/GenBank/DDBJ databases">
        <authorList>
            <person name="Chiriac C."/>
            <person name="Salcher M."/>
            <person name="Ghai R."/>
            <person name="Kavagutti S V."/>
        </authorList>
    </citation>
    <scope>NUCLEOTIDE SEQUENCE</scope>
</reference>
<evidence type="ECO:0000313" key="9">
    <source>
        <dbReference type="EMBL" id="CAB5062558.1"/>
    </source>
</evidence>
<dbReference type="GO" id="GO:0005886">
    <property type="term" value="C:plasma membrane"/>
    <property type="evidence" value="ECO:0007669"/>
    <property type="project" value="UniProtKB-SubCell"/>
</dbReference>
<sequence length="112" mass="12532">MSTAVEHASLGTDPNAEHTEHAGHGNSHYYLVALALAILTGLEVLLSYIDIGAAFMPLLLTLMMIKFIMVVLEFMHLRKDAKVFHFLFWSGFLLAIAVYIGFLATFKFFLQP</sequence>
<name>A0A6J6S9Z0_9ZZZZ</name>
<keyword evidence="4 6" id="KW-1133">Transmembrane helix</keyword>
<dbReference type="Pfam" id="PF03626">
    <property type="entry name" value="COX4_pro"/>
    <property type="match status" value="1"/>
</dbReference>
<protein>
    <submittedName>
        <fullName evidence="7">Unannotated protein</fullName>
    </submittedName>
</protein>
<dbReference type="EMBL" id="CAEZXX010000248">
    <property type="protein sequence ID" value="CAB4731691.1"/>
    <property type="molecule type" value="Genomic_DNA"/>
</dbReference>
<proteinExistence type="predicted"/>
<organism evidence="7">
    <name type="scientific">freshwater metagenome</name>
    <dbReference type="NCBI Taxonomy" id="449393"/>
    <lineage>
        <taxon>unclassified sequences</taxon>
        <taxon>metagenomes</taxon>
        <taxon>ecological metagenomes</taxon>
    </lineage>
</organism>
<evidence type="ECO:0000313" key="8">
    <source>
        <dbReference type="EMBL" id="CAB4767911.1"/>
    </source>
</evidence>
<evidence type="ECO:0000256" key="5">
    <source>
        <dbReference type="ARBA" id="ARBA00023136"/>
    </source>
</evidence>
<feature type="transmembrane region" description="Helical" evidence="6">
    <location>
        <begin position="29"/>
        <end position="49"/>
    </location>
</feature>
<keyword evidence="5 6" id="KW-0472">Membrane</keyword>
<evidence type="ECO:0000256" key="4">
    <source>
        <dbReference type="ARBA" id="ARBA00022989"/>
    </source>
</evidence>
<evidence type="ECO:0000256" key="3">
    <source>
        <dbReference type="ARBA" id="ARBA00022692"/>
    </source>
</evidence>
<comment type="subcellular location">
    <subcellularLocation>
        <location evidence="1">Cell membrane</location>
        <topology evidence="1">Multi-pass membrane protein</topology>
    </subcellularLocation>
</comment>
<dbReference type="EMBL" id="CAEZYY010000045">
    <property type="protein sequence ID" value="CAB4767911.1"/>
    <property type="molecule type" value="Genomic_DNA"/>
</dbReference>
<feature type="transmembrane region" description="Helical" evidence="6">
    <location>
        <begin position="55"/>
        <end position="74"/>
    </location>
</feature>
<dbReference type="InterPro" id="IPR005171">
    <property type="entry name" value="Cyt_c_oxidase_su4_prok"/>
</dbReference>
<dbReference type="EMBL" id="CAFBQP010000039">
    <property type="protein sequence ID" value="CAB5062558.1"/>
    <property type="molecule type" value="Genomic_DNA"/>
</dbReference>
<evidence type="ECO:0000313" key="7">
    <source>
        <dbReference type="EMBL" id="CAB4731691.1"/>
    </source>
</evidence>
<gene>
    <name evidence="7" type="ORF">UFOPK2602_02373</name>
    <name evidence="8" type="ORF">UFOPK2806_02243</name>
    <name evidence="9" type="ORF">UFOPK4306_01164</name>
</gene>
<evidence type="ECO:0000256" key="6">
    <source>
        <dbReference type="SAM" id="Phobius"/>
    </source>
</evidence>
<dbReference type="AlphaFoldDB" id="A0A6J6S9Z0"/>
<accession>A0A6J6S9Z0</accession>
<feature type="transmembrane region" description="Helical" evidence="6">
    <location>
        <begin position="86"/>
        <end position="110"/>
    </location>
</feature>
<evidence type="ECO:0000256" key="2">
    <source>
        <dbReference type="ARBA" id="ARBA00022475"/>
    </source>
</evidence>
<evidence type="ECO:0000256" key="1">
    <source>
        <dbReference type="ARBA" id="ARBA00004651"/>
    </source>
</evidence>
<keyword evidence="3 6" id="KW-0812">Transmembrane</keyword>